<evidence type="ECO:0000313" key="5">
    <source>
        <dbReference type="EMBL" id="KAE9359296.1"/>
    </source>
</evidence>
<dbReference type="Proteomes" id="UP000486351">
    <property type="component" value="Unassembled WGS sequence"/>
</dbReference>
<accession>A0A6G0SIL3</accession>
<feature type="domain" description="Ricin B lectin" evidence="4">
    <location>
        <begin position="189"/>
        <end position="325"/>
    </location>
</feature>
<feature type="domain" description="Ricin B lectin" evidence="4">
    <location>
        <begin position="25"/>
        <end position="161"/>
    </location>
</feature>
<name>A0A6G0SIL3_9STRA</name>
<evidence type="ECO:0000259" key="4">
    <source>
        <dbReference type="SMART" id="SM00458"/>
    </source>
</evidence>
<dbReference type="GO" id="GO:0030246">
    <property type="term" value="F:carbohydrate binding"/>
    <property type="evidence" value="ECO:0007669"/>
    <property type="project" value="UniProtKB-KW"/>
</dbReference>
<dbReference type="PANTHER" id="PTHR11675">
    <property type="entry name" value="N-ACETYLGALACTOSAMINYLTRANSFERASE"/>
    <property type="match status" value="1"/>
</dbReference>
<reference evidence="5 6" key="1">
    <citation type="submission" date="2018-09" db="EMBL/GenBank/DDBJ databases">
        <title>Genomic investigation of the strawberry pathogen Phytophthora fragariae indicates pathogenicity is determined by transcriptional variation in three key races.</title>
        <authorList>
            <person name="Adams T.M."/>
            <person name="Armitage A.D."/>
            <person name="Sobczyk M.K."/>
            <person name="Bates H.J."/>
            <person name="Dunwell J.M."/>
            <person name="Nellist C.F."/>
            <person name="Harrison R.J."/>
        </authorList>
    </citation>
    <scope>NUCLEOTIDE SEQUENCE [LARGE SCALE GENOMIC DNA]</scope>
    <source>
        <strain evidence="5 6">NOV-77</strain>
    </source>
</reference>
<gene>
    <name evidence="5" type="ORF">PF008_g2314</name>
</gene>
<dbReference type="CDD" id="cd00161">
    <property type="entry name" value="beta-trefoil_Ricin-like"/>
    <property type="match status" value="2"/>
</dbReference>
<evidence type="ECO:0000313" key="6">
    <source>
        <dbReference type="Proteomes" id="UP000486351"/>
    </source>
</evidence>
<dbReference type="EMBL" id="QXFY01000061">
    <property type="protein sequence ID" value="KAE9359296.1"/>
    <property type="molecule type" value="Genomic_DNA"/>
</dbReference>
<dbReference type="SMART" id="SM00458">
    <property type="entry name" value="RICIN"/>
    <property type="match status" value="3"/>
</dbReference>
<dbReference type="GO" id="GO:0006493">
    <property type="term" value="P:protein O-linked glycosylation"/>
    <property type="evidence" value="ECO:0007669"/>
    <property type="project" value="TreeGrafter"/>
</dbReference>
<feature type="region of interest" description="Disordered" evidence="3">
    <location>
        <begin position="663"/>
        <end position="705"/>
    </location>
</feature>
<feature type="region of interest" description="Disordered" evidence="3">
    <location>
        <begin position="745"/>
        <end position="770"/>
    </location>
</feature>
<feature type="non-terminal residue" evidence="5">
    <location>
        <position position="841"/>
    </location>
</feature>
<organism evidence="5 6">
    <name type="scientific">Phytophthora fragariae</name>
    <dbReference type="NCBI Taxonomy" id="53985"/>
    <lineage>
        <taxon>Eukaryota</taxon>
        <taxon>Sar</taxon>
        <taxon>Stramenopiles</taxon>
        <taxon>Oomycota</taxon>
        <taxon>Peronosporomycetes</taxon>
        <taxon>Peronosporales</taxon>
        <taxon>Peronosporaceae</taxon>
        <taxon>Phytophthora</taxon>
    </lineage>
</organism>
<keyword evidence="1" id="KW-0430">Lectin</keyword>
<comment type="caution">
    <text evidence="5">The sequence shown here is derived from an EMBL/GenBank/DDBJ whole genome shotgun (WGS) entry which is preliminary data.</text>
</comment>
<dbReference type="InterPro" id="IPR000772">
    <property type="entry name" value="Ricin_B_lectin"/>
</dbReference>
<protein>
    <recommendedName>
        <fullName evidence="4">Ricin B lectin domain-containing protein</fullName>
    </recommendedName>
</protein>
<dbReference type="PANTHER" id="PTHR11675:SF126">
    <property type="entry name" value="RICIN B LECTIN DOMAIN-CONTAINING PROTEIN"/>
    <property type="match status" value="1"/>
</dbReference>
<sequence>MAEEQKQRLIAAGLNSDIEILSSGQPIMLRVHGKNNLFVDDGGGRSNGATKFVNQPCNPNSMNQLFTYDPNTYQFKSVNKPGLCMDDGGGWRAAQTTAHLWECDPKNQNQWFVLDEDTMMLYNPAKDNLCFDDGGGTTPGSTEYMLWTCDGKNPNQHFEVLSAAAVAAEKKKARIAAGNTAVDILVSGQEIMLRVRGKSDLCVDDGGGHLNGETQFGNQLCDPDSPNQVFTYNPMTHQFESTNKPGMCIDDGGGWSAAETTVHLWECDPNNPNQWFVMDEGNMMLRNPVKPNLCFDDGGAMTPGASKYWLWTCDVSNTNQHFEIVSPALMPPLVQQDAEVDSNGPILENSDAQYMKTIESGVKVLIRAHPKKKLCLDDGGGHSNGETKFVYKPCDPNSPNQIFSYDVSTKEFQSVNKPGLCLDDGGGWNAGDSTAHLWECDSGNENQWFVTDPDTMLLHNPAKPGLCFEDTGATEPGKSNFVMWYCNLGSPNQQFEVVPQWELLGTTTDVGPPPLPVIEDGLWSTVDNGNDVLPPPPISDILPPVVVDDTGAVVEPTSPNVDDGGVVSPNGAALPNDDNVILPQVDSIGFGPSGDQGVMKPLGNQNPDSEYTGTSQGLIIEDGGIVVVPPANDQVTSVQSTATTFDDDIVAVSEALGPVTGFNTAVPSPVDGDSVQPTDATPRWEPSSNQNPISENTGTSPGPIIEDGGIVVIPPVNDPIVSVQSTATVIAGWEDTLAGSFGPARGVDSDTVSPDISLAPASDTRTLPKNPDQVGPTGPAVLPVQQDANLPIPNVPVIMKADMPLANFGDRDWNLLAPSNDTLSAINPDNSAIISAAKIFK</sequence>
<dbReference type="SUPFAM" id="SSF50370">
    <property type="entry name" value="Ricin B-like lectins"/>
    <property type="match status" value="3"/>
</dbReference>
<feature type="domain" description="Ricin B lectin" evidence="4">
    <location>
        <begin position="360"/>
        <end position="498"/>
    </location>
</feature>
<evidence type="ECO:0000256" key="2">
    <source>
        <dbReference type="ARBA" id="ARBA00023157"/>
    </source>
</evidence>
<dbReference type="PROSITE" id="PS50231">
    <property type="entry name" value="RICIN_B_LECTIN"/>
    <property type="match status" value="3"/>
</dbReference>
<dbReference type="AlphaFoldDB" id="A0A6G0SIL3"/>
<dbReference type="Pfam" id="PF00652">
    <property type="entry name" value="Ricin_B_lectin"/>
    <property type="match status" value="3"/>
</dbReference>
<dbReference type="InterPro" id="IPR035992">
    <property type="entry name" value="Ricin_B-like_lectins"/>
</dbReference>
<proteinExistence type="predicted"/>
<evidence type="ECO:0000256" key="1">
    <source>
        <dbReference type="ARBA" id="ARBA00022734"/>
    </source>
</evidence>
<evidence type="ECO:0000256" key="3">
    <source>
        <dbReference type="SAM" id="MobiDB-lite"/>
    </source>
</evidence>
<dbReference type="GO" id="GO:0005794">
    <property type="term" value="C:Golgi apparatus"/>
    <property type="evidence" value="ECO:0007669"/>
    <property type="project" value="TreeGrafter"/>
</dbReference>
<dbReference type="Gene3D" id="2.80.10.50">
    <property type="match status" value="4"/>
</dbReference>
<feature type="compositionally biased region" description="Polar residues" evidence="3">
    <location>
        <begin position="686"/>
        <end position="700"/>
    </location>
</feature>
<dbReference type="GO" id="GO:0004653">
    <property type="term" value="F:polypeptide N-acetylgalactosaminyltransferase activity"/>
    <property type="evidence" value="ECO:0007669"/>
    <property type="project" value="TreeGrafter"/>
</dbReference>
<keyword evidence="2" id="KW-1015">Disulfide bond</keyword>